<dbReference type="AlphaFoldDB" id="A0A944D9A5"/>
<evidence type="ECO:0000313" key="2">
    <source>
        <dbReference type="EMBL" id="MBT0962339.1"/>
    </source>
</evidence>
<dbReference type="InterPro" id="IPR018769">
    <property type="entry name" value="VgrG2_DUF2345"/>
</dbReference>
<organism evidence="2 3">
    <name type="scientific">Denitromonas iodatirespirans</name>
    <dbReference type="NCBI Taxonomy" id="2795389"/>
    <lineage>
        <taxon>Bacteria</taxon>
        <taxon>Pseudomonadati</taxon>
        <taxon>Pseudomonadota</taxon>
        <taxon>Betaproteobacteria</taxon>
        <taxon>Rhodocyclales</taxon>
        <taxon>Zoogloeaceae</taxon>
        <taxon>Denitromonas</taxon>
    </lineage>
</organism>
<dbReference type="Proteomes" id="UP000694660">
    <property type="component" value="Unassembled WGS sequence"/>
</dbReference>
<dbReference type="RefSeq" id="WP_214362291.1">
    <property type="nucleotide sequence ID" value="NZ_JAEKFT010000016.1"/>
</dbReference>
<evidence type="ECO:0000313" key="3">
    <source>
        <dbReference type="Proteomes" id="UP000694660"/>
    </source>
</evidence>
<comment type="caution">
    <text evidence="2">The sequence shown here is derived from an EMBL/GenBank/DDBJ whole genome shotgun (WGS) entry which is preliminary data.</text>
</comment>
<reference evidence="3" key="1">
    <citation type="journal article" date="2022" name="ISME J.">
        <title>Genetic and phylogenetic analysis of dissimilatory iodate-reducing bacteria identifies potential niches across the world's oceans.</title>
        <authorList>
            <person name="Reyes-Umana V."/>
            <person name="Henning Z."/>
            <person name="Lee K."/>
            <person name="Barnum T.P."/>
            <person name="Coates J.D."/>
        </authorList>
    </citation>
    <scope>NUCLEOTIDE SEQUENCE [LARGE SCALE GENOMIC DNA]</scope>
    <source>
        <strain evidence="3">IR12</strain>
    </source>
</reference>
<dbReference type="EMBL" id="JAEKFT010000016">
    <property type="protein sequence ID" value="MBT0962339.1"/>
    <property type="molecule type" value="Genomic_DNA"/>
</dbReference>
<keyword evidence="3" id="KW-1185">Reference proteome</keyword>
<dbReference type="Pfam" id="PF10106">
    <property type="entry name" value="DUF2345"/>
    <property type="match status" value="1"/>
</dbReference>
<gene>
    <name evidence="2" type="ORF">I8J34_14255</name>
</gene>
<accession>A0A944D9A5</accession>
<feature type="domain" description="DUF2345" evidence="1">
    <location>
        <begin position="89"/>
        <end position="243"/>
    </location>
</feature>
<sequence>DAEPAGDMAPAAALLGQADTLAQTLSKAAATHQTVPLAAAIGSSGANQSTLDPNAAPLKALHTVTRGMADGTDFDAALADVSQKNTATAGKLPHLTDAAIVQAAKAGLGLVAGGHLQLSNGETLNLMSGEDTNLAVAGKARIHTGQAIGLVAGAIRPGENNTGITMIAARDDIEMQAQSDEMKFQAKDEVTLSSITEHIDFAAGKRIVLAVEGGASITIDGGITVECPGTITVHASKKSFSGPTSLSYDAPSFTPTDGFHVKPVLTWDGSDTPVANRRFRATLEDGRIIEGRTDGAGQTELLDMAHFQTASIEVLPEEPGNA</sequence>
<name>A0A944D9A5_DENI1</name>
<protein>
    <submittedName>
        <fullName evidence="2">DUF2345 domain-containing protein</fullName>
    </submittedName>
</protein>
<proteinExistence type="predicted"/>
<feature type="non-terminal residue" evidence="2">
    <location>
        <position position="1"/>
    </location>
</feature>
<evidence type="ECO:0000259" key="1">
    <source>
        <dbReference type="Pfam" id="PF10106"/>
    </source>
</evidence>